<dbReference type="Proteomes" id="UP000033163">
    <property type="component" value="Chromosome I"/>
</dbReference>
<evidence type="ECO:0000313" key="2">
    <source>
        <dbReference type="Proteomes" id="UP000033163"/>
    </source>
</evidence>
<dbReference type="RefSeq" id="WP_020427581.1">
    <property type="nucleotide sequence ID" value="NZ_AGBD01000423.1"/>
</dbReference>
<protein>
    <submittedName>
        <fullName evidence="1">Uncharacterized protein</fullName>
    </submittedName>
</protein>
<accession>A0A0E4CYV2</accession>
<sequence length="49" mass="6214">MPNYYFKEIWTPLRWVHIWFYRDDANRLWVKRGSKRRRLVGKQESETEA</sequence>
<name>A0A0E4CYV2_9BACL</name>
<dbReference type="AlphaFoldDB" id="A0A0E4CYV2"/>
<reference evidence="2" key="1">
    <citation type="submission" date="2015-03" db="EMBL/GenBank/DDBJ databases">
        <authorList>
            <person name="Wibberg D."/>
        </authorList>
    </citation>
    <scope>NUCLEOTIDE SEQUENCE [LARGE SCALE GENOMIC DNA]</scope>
</reference>
<organism evidence="1 2">
    <name type="scientific">Paenibacillus riograndensis SBR5</name>
    <dbReference type="NCBI Taxonomy" id="1073571"/>
    <lineage>
        <taxon>Bacteria</taxon>
        <taxon>Bacillati</taxon>
        <taxon>Bacillota</taxon>
        <taxon>Bacilli</taxon>
        <taxon>Bacillales</taxon>
        <taxon>Paenibacillaceae</taxon>
        <taxon>Paenibacillus</taxon>
        <taxon>Paenibacillus sonchi group</taxon>
    </lineage>
</organism>
<proteinExistence type="predicted"/>
<gene>
    <name evidence="1" type="ORF">PRIO_5450</name>
</gene>
<dbReference type="HOGENOM" id="CLU_215909_0_0_9"/>
<dbReference type="PATRIC" id="fig|1073571.4.peg.5841"/>
<dbReference type="KEGG" id="pri:PRIO_5450"/>
<dbReference type="EMBL" id="LN831776">
    <property type="protein sequence ID" value="CQR57839.1"/>
    <property type="molecule type" value="Genomic_DNA"/>
</dbReference>
<evidence type="ECO:0000313" key="1">
    <source>
        <dbReference type="EMBL" id="CQR57839.1"/>
    </source>
</evidence>